<keyword evidence="6" id="KW-1185">Reference proteome</keyword>
<dbReference type="Gene3D" id="3.30.530.20">
    <property type="match status" value="1"/>
</dbReference>
<dbReference type="CDD" id="cd07822">
    <property type="entry name" value="SRPBCC_4"/>
    <property type="match status" value="1"/>
</dbReference>
<protein>
    <submittedName>
        <fullName evidence="5">Acetyl esterase/lipase</fullName>
    </submittedName>
</protein>
<dbReference type="SUPFAM" id="SSF53474">
    <property type="entry name" value="alpha/beta-Hydrolases"/>
    <property type="match status" value="1"/>
</dbReference>
<dbReference type="InterPro" id="IPR023393">
    <property type="entry name" value="START-like_dom_sf"/>
</dbReference>
<accession>A0A1I5HRK3</accession>
<dbReference type="Proteomes" id="UP000183642">
    <property type="component" value="Unassembled WGS sequence"/>
</dbReference>
<dbReference type="RefSeq" id="WP_075015206.1">
    <property type="nucleotide sequence ID" value="NZ_FOWE01000010.1"/>
</dbReference>
<dbReference type="SUPFAM" id="SSF55961">
    <property type="entry name" value="Bet v1-like"/>
    <property type="match status" value="1"/>
</dbReference>
<gene>
    <name evidence="5" type="ORF">SAMN05660359_03937</name>
</gene>
<feature type="domain" description="Alpha/beta hydrolase fold-3" evidence="4">
    <location>
        <begin position="65"/>
        <end position="266"/>
    </location>
</feature>
<dbReference type="Pfam" id="PF10604">
    <property type="entry name" value="Polyketide_cyc2"/>
    <property type="match status" value="1"/>
</dbReference>
<dbReference type="PANTHER" id="PTHR48081">
    <property type="entry name" value="AB HYDROLASE SUPERFAMILY PROTEIN C4A8.06C"/>
    <property type="match status" value="1"/>
</dbReference>
<dbReference type="InterPro" id="IPR019587">
    <property type="entry name" value="Polyketide_cyclase/dehydratase"/>
</dbReference>
<dbReference type="OrthoDB" id="191189at2"/>
<reference evidence="6" key="1">
    <citation type="submission" date="2016-10" db="EMBL/GenBank/DDBJ databases">
        <authorList>
            <person name="Varghese N."/>
            <person name="Submissions S."/>
        </authorList>
    </citation>
    <scope>NUCLEOTIDE SEQUENCE [LARGE SCALE GENOMIC DNA]</scope>
    <source>
        <strain evidence="6">DSM 43161</strain>
    </source>
</reference>
<sequence length="468" mass="49730">MTGTALYRLASRGLPRLPFPLNVRIQRLGRMPRPPLRAGQHVEMRTAGGVPVTWLRPSAADRGVLVFLHGGSYVTGPVSGQWRWLTALGAELSVAAVVIDYRLAPEHPHPAALDDVVAALRALTSSGVLRAGRWALAGDSSGGALALAATRALVAAGSPLPAALVLVAPWVDLTLTNPQIPGTEPADPVLSRQFLQPSAAAYASRTPLGDHRLSPLHGDLAGLPPVHITAGTRDILVHDVRLLRRRLQDAGVAVDHLEEPGALHAYPTLRAGPAADRAVAAQAAFLRERLDLEQASAAPTPTPPEENAMSERLSTDVDIEATPARVWEVLTDLAAYPEWNPFIVRAEGTVGPGCRLTLRMQPVGGRAMTLRPRLVEVAVNRELRWRGRLGVPGLMDAEHTFLLQPQAGGTRLVQQETFRGVLVPFVAASLDRNTLPAFVAMNEALKRRAEDPARAGAVDDGGAGSGTA</sequence>
<dbReference type="EMBL" id="FOWE01000010">
    <property type="protein sequence ID" value="SFO50526.1"/>
    <property type="molecule type" value="Genomic_DNA"/>
</dbReference>
<evidence type="ECO:0000256" key="1">
    <source>
        <dbReference type="ARBA" id="ARBA00010515"/>
    </source>
</evidence>
<evidence type="ECO:0000313" key="6">
    <source>
        <dbReference type="Proteomes" id="UP000183642"/>
    </source>
</evidence>
<dbReference type="InterPro" id="IPR050300">
    <property type="entry name" value="GDXG_lipolytic_enzyme"/>
</dbReference>
<evidence type="ECO:0000256" key="2">
    <source>
        <dbReference type="ARBA" id="ARBA00022801"/>
    </source>
</evidence>
<feature type="region of interest" description="Disordered" evidence="3">
    <location>
        <begin position="449"/>
        <end position="468"/>
    </location>
</feature>
<dbReference type="InterPro" id="IPR013094">
    <property type="entry name" value="AB_hydrolase_3"/>
</dbReference>
<dbReference type="Pfam" id="PF07859">
    <property type="entry name" value="Abhydrolase_3"/>
    <property type="match status" value="1"/>
</dbReference>
<dbReference type="Gene3D" id="3.40.50.1820">
    <property type="entry name" value="alpha/beta hydrolase"/>
    <property type="match status" value="1"/>
</dbReference>
<organism evidence="5 6">
    <name type="scientific">Geodermatophilus obscurus</name>
    <dbReference type="NCBI Taxonomy" id="1861"/>
    <lineage>
        <taxon>Bacteria</taxon>
        <taxon>Bacillati</taxon>
        <taxon>Actinomycetota</taxon>
        <taxon>Actinomycetes</taxon>
        <taxon>Geodermatophilales</taxon>
        <taxon>Geodermatophilaceae</taxon>
        <taxon>Geodermatophilus</taxon>
    </lineage>
</organism>
<evidence type="ECO:0000256" key="3">
    <source>
        <dbReference type="SAM" id="MobiDB-lite"/>
    </source>
</evidence>
<proteinExistence type="inferred from homology"/>
<evidence type="ECO:0000259" key="4">
    <source>
        <dbReference type="Pfam" id="PF07859"/>
    </source>
</evidence>
<comment type="similarity">
    <text evidence="1">Belongs to the 'GDXG' lipolytic enzyme family.</text>
</comment>
<evidence type="ECO:0000313" key="5">
    <source>
        <dbReference type="EMBL" id="SFO50526.1"/>
    </source>
</evidence>
<name>A0A1I5HRK3_9ACTN</name>
<feature type="compositionally biased region" description="Gly residues" evidence="3">
    <location>
        <begin position="459"/>
        <end position="468"/>
    </location>
</feature>
<dbReference type="AlphaFoldDB" id="A0A1I5HRK3"/>
<keyword evidence="2" id="KW-0378">Hydrolase</keyword>
<dbReference type="InterPro" id="IPR029058">
    <property type="entry name" value="AB_hydrolase_fold"/>
</dbReference>
<dbReference type="PANTHER" id="PTHR48081:SF30">
    <property type="entry name" value="ACETYL-HYDROLASE LIPR-RELATED"/>
    <property type="match status" value="1"/>
</dbReference>
<dbReference type="GO" id="GO:0004806">
    <property type="term" value="F:triacylglycerol lipase activity"/>
    <property type="evidence" value="ECO:0007669"/>
    <property type="project" value="TreeGrafter"/>
</dbReference>